<evidence type="ECO:0000259" key="8">
    <source>
        <dbReference type="Pfam" id="PF00479"/>
    </source>
</evidence>
<dbReference type="PANTHER" id="PTHR23429:SF0">
    <property type="entry name" value="GLUCOSE-6-PHOSPHATE 1-DEHYDROGENASE"/>
    <property type="match status" value="1"/>
</dbReference>
<dbReference type="SUPFAM" id="SSF51735">
    <property type="entry name" value="NAD(P)-binding Rossmann-fold domains"/>
    <property type="match status" value="1"/>
</dbReference>
<feature type="binding site" evidence="7">
    <location>
        <position position="157"/>
    </location>
    <ligand>
        <name>NADP(+)</name>
        <dbReference type="ChEBI" id="CHEBI:58349"/>
    </ligand>
</feature>
<keyword evidence="4 7" id="KW-0521">NADP</keyword>
<feature type="domain" description="Glucose-6-phosphate dehydrogenase C-terminal" evidence="9">
    <location>
        <begin position="199"/>
        <end position="491"/>
    </location>
</feature>
<feature type="active site" description="Proton acceptor" evidence="7">
    <location>
        <position position="250"/>
    </location>
</feature>
<feature type="binding site" evidence="7">
    <location>
        <position position="52"/>
    </location>
    <ligand>
        <name>NADP(+)</name>
        <dbReference type="ChEBI" id="CHEBI:58349"/>
    </ligand>
</feature>
<dbReference type="KEGG" id="taer:GT409_15340"/>
<dbReference type="PIRSF" id="PIRSF000110">
    <property type="entry name" value="G6PD"/>
    <property type="match status" value="1"/>
</dbReference>
<keyword evidence="11" id="KW-1185">Reference proteome</keyword>
<feature type="binding site" evidence="7">
    <location>
        <position position="225"/>
    </location>
    <ligand>
        <name>substrate</name>
    </ligand>
</feature>
<evidence type="ECO:0000313" key="10">
    <source>
        <dbReference type="EMBL" id="QHI70754.1"/>
    </source>
</evidence>
<dbReference type="UniPathway" id="UPA00115">
    <property type="reaction ID" value="UER00408"/>
</dbReference>
<dbReference type="InterPro" id="IPR019796">
    <property type="entry name" value="G6P_DH_AS"/>
</dbReference>
<feature type="binding site" evidence="7">
    <location>
        <begin position="94"/>
        <end position="95"/>
    </location>
    <ligand>
        <name>NADP(+)</name>
        <dbReference type="ChEBI" id="CHEBI:58349"/>
    </ligand>
</feature>
<feature type="binding site" evidence="7">
    <location>
        <position position="245"/>
    </location>
    <ligand>
        <name>substrate</name>
    </ligand>
</feature>
<comment type="similarity">
    <text evidence="2 7">Belongs to the glucose-6-phosphate dehydrogenase family.</text>
</comment>
<dbReference type="PANTHER" id="PTHR23429">
    <property type="entry name" value="GLUCOSE-6-PHOSPHATE 1-DEHYDROGENASE G6PD"/>
    <property type="match status" value="1"/>
</dbReference>
<dbReference type="InterPro" id="IPR022675">
    <property type="entry name" value="G6P_DH_C"/>
</dbReference>
<evidence type="ECO:0000256" key="3">
    <source>
        <dbReference type="ARBA" id="ARBA00022526"/>
    </source>
</evidence>
<feature type="binding site" evidence="7">
    <location>
        <position position="346"/>
    </location>
    <ligand>
        <name>substrate</name>
    </ligand>
</feature>
<dbReference type="PROSITE" id="PS00069">
    <property type="entry name" value="G6P_DEHYDROGENASE"/>
    <property type="match status" value="1"/>
</dbReference>
<dbReference type="NCBIfam" id="TIGR00871">
    <property type="entry name" value="zwf"/>
    <property type="match status" value="1"/>
</dbReference>
<keyword evidence="5 7" id="KW-0560">Oxidoreductase</keyword>
<feature type="binding site" evidence="7">
    <location>
        <position position="351"/>
    </location>
    <ligand>
        <name>substrate</name>
    </ligand>
</feature>
<evidence type="ECO:0000256" key="2">
    <source>
        <dbReference type="ARBA" id="ARBA00009975"/>
    </source>
</evidence>
<comment type="pathway">
    <text evidence="1 7">Carbohydrate degradation; pentose phosphate pathway; D-ribulose 5-phosphate from D-glucose 6-phosphate (oxidative stage): step 1/3.</text>
</comment>
<feature type="binding site" evidence="7">
    <location>
        <position position="187"/>
    </location>
    <ligand>
        <name>substrate</name>
    </ligand>
</feature>
<keyword evidence="6 7" id="KW-0119">Carbohydrate metabolism</keyword>
<dbReference type="EC" id="1.1.1.49" evidence="7"/>
<protein>
    <recommendedName>
        <fullName evidence="7">Glucose-6-phosphate 1-dehydrogenase</fullName>
        <shortName evidence="7">G6PD</shortName>
        <ecNumber evidence="7">1.1.1.49</ecNumber>
    </recommendedName>
</protein>
<dbReference type="Pfam" id="PF00479">
    <property type="entry name" value="G6PD_N"/>
    <property type="match status" value="1"/>
</dbReference>
<dbReference type="InterPro" id="IPR001282">
    <property type="entry name" value="G6P_DH"/>
</dbReference>
<dbReference type="EMBL" id="CP047593">
    <property type="protein sequence ID" value="QHI70754.1"/>
    <property type="molecule type" value="Genomic_DNA"/>
</dbReference>
<evidence type="ECO:0000256" key="1">
    <source>
        <dbReference type="ARBA" id="ARBA00004937"/>
    </source>
</evidence>
<keyword evidence="3 7" id="KW-0313">Glucose metabolism</keyword>
<evidence type="ECO:0000256" key="5">
    <source>
        <dbReference type="ARBA" id="ARBA00023002"/>
    </source>
</evidence>
<reference evidence="10 11" key="1">
    <citation type="submission" date="2020-01" db="EMBL/GenBank/DDBJ databases">
        <title>Ponticoccus aerotolerans gen. nov., sp. nov., an anaerobic bacterium and proposal of Ponticoccusceae fam. nov., Ponticoccusles ord. nov. and Ponticoccuse classis nov. in the phylum Kiritimatiellaeota.</title>
        <authorList>
            <person name="Zhou L.Y."/>
            <person name="Du Z.J."/>
        </authorList>
    </citation>
    <scope>NUCLEOTIDE SEQUENCE [LARGE SCALE GENOMIC DNA]</scope>
    <source>
        <strain evidence="10 11">S-5007</strain>
    </source>
</reference>
<dbReference type="InterPro" id="IPR022674">
    <property type="entry name" value="G6P_DH_NAD-bd"/>
</dbReference>
<dbReference type="Gene3D" id="3.40.50.720">
    <property type="entry name" value="NAD(P)-binding Rossmann-like Domain"/>
    <property type="match status" value="1"/>
</dbReference>
<dbReference type="AlphaFoldDB" id="A0A6P1MDW7"/>
<feature type="binding site" evidence="7">
    <location>
        <begin position="18"/>
        <end position="25"/>
    </location>
    <ligand>
        <name>NADP(+)</name>
        <dbReference type="ChEBI" id="CHEBI:58349"/>
    </ligand>
</feature>
<evidence type="ECO:0000256" key="6">
    <source>
        <dbReference type="ARBA" id="ARBA00023277"/>
    </source>
</evidence>
<evidence type="ECO:0000259" key="9">
    <source>
        <dbReference type="Pfam" id="PF02781"/>
    </source>
</evidence>
<dbReference type="PRINTS" id="PR00079">
    <property type="entry name" value="G6PDHDRGNASE"/>
</dbReference>
<comment type="function">
    <text evidence="7">Catalyzes the oxidation of glucose 6-phosphate to 6-phosphogluconolactone.</text>
</comment>
<dbReference type="InterPro" id="IPR036291">
    <property type="entry name" value="NAD(P)-bd_dom_sf"/>
</dbReference>
<feature type="binding site" evidence="7">
    <location>
        <position position="191"/>
    </location>
    <ligand>
        <name>substrate</name>
    </ligand>
</feature>
<dbReference type="GO" id="GO:0004345">
    <property type="term" value="F:glucose-6-phosphate dehydrogenase activity"/>
    <property type="evidence" value="ECO:0007669"/>
    <property type="project" value="UniProtKB-UniRule"/>
</dbReference>
<evidence type="ECO:0000313" key="11">
    <source>
        <dbReference type="Proteomes" id="UP000464954"/>
    </source>
</evidence>
<dbReference type="GO" id="GO:0006006">
    <property type="term" value="P:glucose metabolic process"/>
    <property type="evidence" value="ECO:0007669"/>
    <property type="project" value="UniProtKB-KW"/>
</dbReference>
<evidence type="ECO:0000256" key="7">
    <source>
        <dbReference type="HAMAP-Rule" id="MF_00966"/>
    </source>
</evidence>
<dbReference type="GO" id="GO:0005829">
    <property type="term" value="C:cytosol"/>
    <property type="evidence" value="ECO:0007669"/>
    <property type="project" value="TreeGrafter"/>
</dbReference>
<dbReference type="SUPFAM" id="SSF55347">
    <property type="entry name" value="Glyceraldehyde-3-phosphate dehydrogenase-like, C-terminal domain"/>
    <property type="match status" value="1"/>
</dbReference>
<feature type="domain" description="Glucose-6-phosphate dehydrogenase NAD-binding" evidence="8">
    <location>
        <begin position="15"/>
        <end position="196"/>
    </location>
</feature>
<gene>
    <name evidence="7 10" type="primary">zwf</name>
    <name evidence="10" type="ORF">GT409_15340</name>
</gene>
<dbReference type="Gene3D" id="3.30.360.10">
    <property type="entry name" value="Dihydrodipicolinate Reductase, domain 2"/>
    <property type="match status" value="1"/>
</dbReference>
<dbReference type="HAMAP" id="MF_00966">
    <property type="entry name" value="G6PD"/>
    <property type="match status" value="1"/>
</dbReference>
<sequence>MSLMEVKANEPVTFVIFGATGDLTRRKLLPALYTLFRERALPEQFTIIGFARREYDNEEFCELMGAALREHSRLPADDASLKEFCSHLLYHRGDLSDPAAFQSLNDRFTNDSTLPANRLLYLSISSDMVDQTVHFAHNAGLITPANQTPWTRVIIEKPFGRDLETAKALNQNLLAYLAESQIYRIDHYLGKETVQNILSFRFANTIFEPVFNRTYVDHIQITAAETVGMESGRGAFYDRTGALRDMVANHLFQLLCLVTMEPPDGLNAAAIRAEKMKILHALQPAASMQNRPGGVFGQYAKGDDINAFREEDRVSPDSQTETFVALRMEINNWRWAGVPIYLRTGKRMSKKTTEIAVQFRIPAMQLFQHVACEGDVCDLTGVKPNTLIFRIQPDEGIFLQVSAKRPSMQLVVESVDMDFSYSGKWDKELPEAYERLLLDALRGDPTLFTRSDEVESEWQVIDAIWKATEGQKPVDYAPGSWGPTDADQLIAPFSWRNEQ</sequence>
<evidence type="ECO:0000256" key="4">
    <source>
        <dbReference type="ARBA" id="ARBA00022857"/>
    </source>
</evidence>
<dbReference type="Proteomes" id="UP000464954">
    <property type="component" value="Chromosome"/>
</dbReference>
<dbReference type="Pfam" id="PF02781">
    <property type="entry name" value="G6PD_C"/>
    <property type="match status" value="1"/>
</dbReference>
<comment type="catalytic activity">
    <reaction evidence="7">
        <text>D-glucose 6-phosphate + NADP(+) = 6-phospho-D-glucono-1,5-lactone + NADPH + H(+)</text>
        <dbReference type="Rhea" id="RHEA:15841"/>
        <dbReference type="ChEBI" id="CHEBI:15378"/>
        <dbReference type="ChEBI" id="CHEBI:57783"/>
        <dbReference type="ChEBI" id="CHEBI:57955"/>
        <dbReference type="ChEBI" id="CHEBI:58349"/>
        <dbReference type="ChEBI" id="CHEBI:61548"/>
        <dbReference type="EC" id="1.1.1.49"/>
    </reaction>
</comment>
<dbReference type="RefSeq" id="WP_160629926.1">
    <property type="nucleotide sequence ID" value="NZ_CP047593.1"/>
</dbReference>
<dbReference type="GO" id="GO:0050661">
    <property type="term" value="F:NADP binding"/>
    <property type="evidence" value="ECO:0007669"/>
    <property type="project" value="UniProtKB-UniRule"/>
</dbReference>
<proteinExistence type="inferred from homology"/>
<dbReference type="GO" id="GO:0009051">
    <property type="term" value="P:pentose-phosphate shunt, oxidative branch"/>
    <property type="evidence" value="ECO:0007669"/>
    <property type="project" value="TreeGrafter"/>
</dbReference>
<organism evidence="10 11">
    <name type="scientific">Tichowtungia aerotolerans</name>
    <dbReference type="NCBI Taxonomy" id="2697043"/>
    <lineage>
        <taxon>Bacteria</taxon>
        <taxon>Pseudomonadati</taxon>
        <taxon>Kiritimatiellota</taxon>
        <taxon>Tichowtungiia</taxon>
        <taxon>Tichowtungiales</taxon>
        <taxon>Tichowtungiaceae</taxon>
        <taxon>Tichowtungia</taxon>
    </lineage>
</organism>
<name>A0A6P1MDW7_9BACT</name>
<accession>A0A6P1MDW7</accession>